<dbReference type="InterPro" id="IPR042262">
    <property type="entry name" value="CN_hydtase_beta_C"/>
</dbReference>
<keyword evidence="9" id="KW-1185">Reference proteome</keyword>
<dbReference type="Proteomes" id="UP000315252">
    <property type="component" value="Unassembled WGS sequence"/>
</dbReference>
<reference evidence="8 9" key="1">
    <citation type="submission" date="2019-06" db="EMBL/GenBank/DDBJ databases">
        <title>Whole genome sequence for Rhodospirillaceae sp. R148.</title>
        <authorList>
            <person name="Wang G."/>
        </authorList>
    </citation>
    <scope>NUCLEOTIDE SEQUENCE [LARGE SCALE GENOMIC DNA]</scope>
    <source>
        <strain evidence="8 9">R148</strain>
    </source>
</reference>
<feature type="domain" description="Nitrile hydratase beta subunit-like N-terminal" evidence="7">
    <location>
        <begin position="1"/>
        <end position="100"/>
    </location>
</feature>
<dbReference type="Pfam" id="PF21006">
    <property type="entry name" value="NHase_beta_N"/>
    <property type="match status" value="1"/>
</dbReference>
<feature type="domain" description="Nitrile hydratase beta subunit" evidence="6">
    <location>
        <begin position="128"/>
        <end position="219"/>
    </location>
</feature>
<dbReference type="InterPro" id="IPR003168">
    <property type="entry name" value="Nitrile_hydratase_bsu"/>
</dbReference>
<dbReference type="InterPro" id="IPR049054">
    <property type="entry name" value="CN_hydtase_beta-like_N"/>
</dbReference>
<gene>
    <name evidence="8" type="primary">nthB</name>
    <name evidence="8" type="ORF">FKG95_28605</name>
</gene>
<dbReference type="InterPro" id="IPR008990">
    <property type="entry name" value="Elect_transpt_acc-like_dom_sf"/>
</dbReference>
<evidence type="ECO:0000313" key="9">
    <source>
        <dbReference type="Proteomes" id="UP000315252"/>
    </source>
</evidence>
<protein>
    <recommendedName>
        <fullName evidence="5">Nitrile hydratase subunit beta</fullName>
        <shortName evidence="5">NHase</shortName>
        <ecNumber evidence="5">4.2.1.84</ecNumber>
    </recommendedName>
</protein>
<dbReference type="NCBIfam" id="TIGR03888">
    <property type="entry name" value="nitrile_beta"/>
    <property type="match status" value="1"/>
</dbReference>
<proteinExistence type="inferred from homology"/>
<dbReference type="RefSeq" id="WP_142899893.1">
    <property type="nucleotide sequence ID" value="NZ_ML660071.1"/>
</dbReference>
<dbReference type="EC" id="4.2.1.84" evidence="5"/>
<comment type="caution">
    <text evidence="8">The sequence shown here is derived from an EMBL/GenBank/DDBJ whole genome shotgun (WGS) entry which is preliminary data.</text>
</comment>
<keyword evidence="3 5" id="KW-0456">Lyase</keyword>
<comment type="function">
    <text evidence="1 5">NHase catalyzes the hydration of various nitrile compounds to the corresponding amides.</text>
</comment>
<dbReference type="Pfam" id="PF02211">
    <property type="entry name" value="NHase_beta_C"/>
    <property type="match status" value="1"/>
</dbReference>
<dbReference type="AlphaFoldDB" id="A0A545SXZ7"/>
<evidence type="ECO:0000313" key="8">
    <source>
        <dbReference type="EMBL" id="TQV69842.1"/>
    </source>
</evidence>
<evidence type="ECO:0000256" key="1">
    <source>
        <dbReference type="ARBA" id="ARBA00004042"/>
    </source>
</evidence>
<organism evidence="8 9">
    <name type="scientific">Denitrobaculum tricleocarpae</name>
    <dbReference type="NCBI Taxonomy" id="2591009"/>
    <lineage>
        <taxon>Bacteria</taxon>
        <taxon>Pseudomonadati</taxon>
        <taxon>Pseudomonadota</taxon>
        <taxon>Alphaproteobacteria</taxon>
        <taxon>Rhodospirillales</taxon>
        <taxon>Rhodospirillaceae</taxon>
        <taxon>Denitrobaculum</taxon>
    </lineage>
</organism>
<evidence type="ECO:0000259" key="7">
    <source>
        <dbReference type="Pfam" id="PF21006"/>
    </source>
</evidence>
<comment type="similarity">
    <text evidence="2 5">Belongs to the nitrile hydratase subunit beta family.</text>
</comment>
<dbReference type="GO" id="GO:0018822">
    <property type="term" value="F:nitrile hydratase activity"/>
    <property type="evidence" value="ECO:0007669"/>
    <property type="project" value="UniProtKB-EC"/>
</dbReference>
<dbReference type="Gene3D" id="2.30.30.50">
    <property type="match status" value="1"/>
</dbReference>
<dbReference type="OrthoDB" id="3478924at2"/>
<dbReference type="EMBL" id="VHSH01000020">
    <property type="protein sequence ID" value="TQV69842.1"/>
    <property type="molecule type" value="Genomic_DNA"/>
</dbReference>
<evidence type="ECO:0000256" key="2">
    <source>
        <dbReference type="ARBA" id="ARBA00009098"/>
    </source>
</evidence>
<dbReference type="GO" id="GO:0046914">
    <property type="term" value="F:transition metal ion binding"/>
    <property type="evidence" value="ECO:0007669"/>
    <property type="project" value="InterPro"/>
</dbReference>
<comment type="catalytic activity">
    <reaction evidence="4 5">
        <text>an aliphatic primary amide = an aliphatic nitrile + H2O</text>
        <dbReference type="Rhea" id="RHEA:12673"/>
        <dbReference type="ChEBI" id="CHEBI:15377"/>
        <dbReference type="ChEBI" id="CHEBI:65285"/>
        <dbReference type="ChEBI" id="CHEBI:80291"/>
        <dbReference type="EC" id="4.2.1.84"/>
    </reaction>
</comment>
<accession>A0A545SXZ7</accession>
<dbReference type="InterPro" id="IPR024690">
    <property type="entry name" value="CN_hydtase_beta_dom_C"/>
</dbReference>
<evidence type="ECO:0000259" key="6">
    <source>
        <dbReference type="Pfam" id="PF02211"/>
    </source>
</evidence>
<sequence length="220" mass="24648">MDAIHDMGGKQGFGKIPLEDDYVFRADWQRRAFALVEALAWATPYNTDQHRHAVERVPPEEYLRRDYFENWIIASETLLQEAGLVDQSELEAGLKHFDIDRTKHQPVGSKEIVEATRAGAALRFPDDSQAARFQVGQSVRVSKVQTARHTRVPGYVRGKIGEIVSDEGVFQFADAVAAGTGPAPQHCYNVAFSTSTLWGEDAEAEDRISVDLWESYLEPV</sequence>
<dbReference type="PIRSF" id="PIRSF001427">
    <property type="entry name" value="NHase_beta"/>
    <property type="match status" value="1"/>
</dbReference>
<name>A0A545SXZ7_9PROT</name>
<dbReference type="SUPFAM" id="SSF50090">
    <property type="entry name" value="Electron transport accessory proteins"/>
    <property type="match status" value="1"/>
</dbReference>
<dbReference type="Gene3D" id="1.10.472.20">
    <property type="entry name" value="Nitrile hydratase, beta subunit"/>
    <property type="match status" value="1"/>
</dbReference>
<evidence type="ECO:0000256" key="4">
    <source>
        <dbReference type="ARBA" id="ARBA00044877"/>
    </source>
</evidence>
<evidence type="ECO:0000256" key="3">
    <source>
        <dbReference type="ARBA" id="ARBA00023239"/>
    </source>
</evidence>
<evidence type="ECO:0000256" key="5">
    <source>
        <dbReference type="PIRNR" id="PIRNR001427"/>
    </source>
</evidence>